<reference evidence="2" key="2">
    <citation type="submission" date="2020-09" db="EMBL/GenBank/DDBJ databases">
        <authorList>
            <person name="Sun Q."/>
            <person name="Zhou Y."/>
        </authorList>
    </citation>
    <scope>NUCLEOTIDE SEQUENCE</scope>
    <source>
        <strain evidence="2">CGMCC 1.15320</strain>
    </source>
</reference>
<dbReference type="PROSITE" id="PS50123">
    <property type="entry name" value="CHER"/>
    <property type="match status" value="1"/>
</dbReference>
<keyword evidence="3" id="KW-1185">Reference proteome</keyword>
<comment type="caution">
    <text evidence="2">The sequence shown here is derived from an EMBL/GenBank/DDBJ whole genome shotgun (WGS) entry which is preliminary data.</text>
</comment>
<dbReference type="AlphaFoldDB" id="A0A916W6I7"/>
<evidence type="ECO:0000259" key="1">
    <source>
        <dbReference type="PROSITE" id="PS50123"/>
    </source>
</evidence>
<dbReference type="SMART" id="SM00138">
    <property type="entry name" value="MeTrc"/>
    <property type="match status" value="1"/>
</dbReference>
<dbReference type="InterPro" id="IPR022641">
    <property type="entry name" value="CheR_N"/>
</dbReference>
<dbReference type="InterPro" id="IPR022642">
    <property type="entry name" value="CheR_C"/>
</dbReference>
<dbReference type="Gene3D" id="3.40.50.150">
    <property type="entry name" value="Vaccinia Virus protein VP39"/>
    <property type="match status" value="1"/>
</dbReference>
<dbReference type="Pfam" id="PF01739">
    <property type="entry name" value="CheR"/>
    <property type="match status" value="1"/>
</dbReference>
<dbReference type="GO" id="GO:0008757">
    <property type="term" value="F:S-adenosylmethionine-dependent methyltransferase activity"/>
    <property type="evidence" value="ECO:0007669"/>
    <property type="project" value="InterPro"/>
</dbReference>
<proteinExistence type="predicted"/>
<dbReference type="SUPFAM" id="SSF47757">
    <property type="entry name" value="Chemotaxis receptor methyltransferase CheR, N-terminal domain"/>
    <property type="match status" value="1"/>
</dbReference>
<organism evidence="2 3">
    <name type="scientific">Nitratireductor aestuarii</name>
    <dbReference type="NCBI Taxonomy" id="1735103"/>
    <lineage>
        <taxon>Bacteria</taxon>
        <taxon>Pseudomonadati</taxon>
        <taxon>Pseudomonadota</taxon>
        <taxon>Alphaproteobacteria</taxon>
        <taxon>Hyphomicrobiales</taxon>
        <taxon>Phyllobacteriaceae</taxon>
        <taxon>Nitratireductor</taxon>
    </lineage>
</organism>
<name>A0A916W6I7_9HYPH</name>
<reference evidence="2" key="1">
    <citation type="journal article" date="2014" name="Int. J. Syst. Evol. Microbiol.">
        <title>Complete genome sequence of Corynebacterium casei LMG S-19264T (=DSM 44701T), isolated from a smear-ripened cheese.</title>
        <authorList>
            <consortium name="US DOE Joint Genome Institute (JGI-PGF)"/>
            <person name="Walter F."/>
            <person name="Albersmeier A."/>
            <person name="Kalinowski J."/>
            <person name="Ruckert C."/>
        </authorList>
    </citation>
    <scope>NUCLEOTIDE SEQUENCE</scope>
    <source>
        <strain evidence="2">CGMCC 1.15320</strain>
    </source>
</reference>
<protein>
    <submittedName>
        <fullName evidence="2">Chemotaxis protein CheR</fullName>
    </submittedName>
</protein>
<dbReference type="InterPro" id="IPR050903">
    <property type="entry name" value="Bact_Chemotaxis_MeTrfase"/>
</dbReference>
<dbReference type="PANTHER" id="PTHR24422:SF8">
    <property type="entry name" value="CHEMOTAXIS PROTEIN"/>
    <property type="match status" value="1"/>
</dbReference>
<evidence type="ECO:0000313" key="2">
    <source>
        <dbReference type="EMBL" id="GGA72191.1"/>
    </source>
</evidence>
<dbReference type="Pfam" id="PF03705">
    <property type="entry name" value="CheR_N"/>
    <property type="match status" value="1"/>
</dbReference>
<dbReference type="InterPro" id="IPR029063">
    <property type="entry name" value="SAM-dependent_MTases_sf"/>
</dbReference>
<accession>A0A916W6I7</accession>
<gene>
    <name evidence="2" type="ORF">GCM10011385_27570</name>
</gene>
<dbReference type="InterPro" id="IPR000780">
    <property type="entry name" value="CheR_MeTrfase"/>
</dbReference>
<dbReference type="PANTHER" id="PTHR24422">
    <property type="entry name" value="CHEMOTAXIS PROTEIN METHYLTRANSFERASE"/>
    <property type="match status" value="1"/>
</dbReference>
<feature type="domain" description="CheR-type methyltransferase" evidence="1">
    <location>
        <begin position="1"/>
        <end position="275"/>
    </location>
</feature>
<dbReference type="Proteomes" id="UP000636264">
    <property type="component" value="Unassembled WGS sequence"/>
</dbReference>
<dbReference type="EMBL" id="BMIF01000008">
    <property type="protein sequence ID" value="GGA72191.1"/>
    <property type="molecule type" value="Genomic_DNA"/>
</dbReference>
<evidence type="ECO:0000313" key="3">
    <source>
        <dbReference type="Proteomes" id="UP000636264"/>
    </source>
</evidence>
<dbReference type="SUPFAM" id="SSF53335">
    <property type="entry name" value="S-adenosyl-L-methionine-dependent methyltransferases"/>
    <property type="match status" value="1"/>
</dbReference>
<sequence length="286" mass="32649">MTDAPDDIELNLLLSAIRQRYGYDFHGYSRPSVTRRLQRAQSYFGCDSLSMLQHRVLHDPSTMPQLLNFMTVQVSEMFRDPSYFRTLRETVIPHLRTYPSLKVWVAGCSEGEELYSLAILFREEGLEEKTIFYATDVNPDAVKRAKAGIYAMDRIPLFTRNHAAAGGKVSLAEYYTAAYGRAVFDKTLRARTVFAEHNLVSDQVFAEVQLVSCRNVLIYFDRELQDRAIGLFKDSLPRGGFLGLGSRESLRFSKYFSNFADFSPAERIYRRDVAHSHSEVTAHALA</sequence>
<dbReference type="PRINTS" id="PR00996">
    <property type="entry name" value="CHERMTFRASE"/>
</dbReference>